<feature type="domain" description="C2H2-type" evidence="15">
    <location>
        <begin position="551"/>
        <end position="578"/>
    </location>
</feature>
<feature type="domain" description="C2H2-type" evidence="15">
    <location>
        <begin position="579"/>
        <end position="606"/>
    </location>
</feature>
<dbReference type="GO" id="GO:0000981">
    <property type="term" value="F:DNA-binding transcription factor activity, RNA polymerase II-specific"/>
    <property type="evidence" value="ECO:0007669"/>
    <property type="project" value="TreeGrafter"/>
</dbReference>
<dbReference type="InterPro" id="IPR036236">
    <property type="entry name" value="Znf_C2H2_sf"/>
</dbReference>
<feature type="domain" description="KRAB" evidence="16">
    <location>
        <begin position="105"/>
        <end position="178"/>
    </location>
</feature>
<dbReference type="SUPFAM" id="SSF57667">
    <property type="entry name" value="beta-beta-alpha zinc fingers"/>
    <property type="match status" value="7"/>
</dbReference>
<feature type="domain" description="C2H2-type" evidence="15">
    <location>
        <begin position="607"/>
        <end position="634"/>
    </location>
</feature>
<evidence type="ECO:0000256" key="12">
    <source>
        <dbReference type="ARBA" id="ARBA00068224"/>
    </source>
</evidence>
<proteinExistence type="inferred from homology"/>
<comment type="subcellular location">
    <subcellularLocation>
        <location evidence="2">Nucleus</location>
    </subcellularLocation>
</comment>
<reference evidence="17" key="1">
    <citation type="submission" date="2025-08" db="UniProtKB">
        <authorList>
            <consortium name="Ensembl"/>
        </authorList>
    </citation>
    <scope>IDENTIFICATION</scope>
</reference>
<dbReference type="Proteomes" id="UP000233040">
    <property type="component" value="Unassembled WGS sequence"/>
</dbReference>
<organism evidence="17 18">
    <name type="scientific">Cebus imitator</name>
    <name type="common">Panamanian white-faced capuchin</name>
    <name type="synonym">Cebus capucinus imitator</name>
    <dbReference type="NCBI Taxonomy" id="2715852"/>
    <lineage>
        <taxon>Eukaryota</taxon>
        <taxon>Metazoa</taxon>
        <taxon>Chordata</taxon>
        <taxon>Craniata</taxon>
        <taxon>Vertebrata</taxon>
        <taxon>Euteleostomi</taxon>
        <taxon>Mammalia</taxon>
        <taxon>Eutheria</taxon>
        <taxon>Euarchontoglires</taxon>
        <taxon>Primates</taxon>
        <taxon>Haplorrhini</taxon>
        <taxon>Platyrrhini</taxon>
        <taxon>Cebidae</taxon>
        <taxon>Cebinae</taxon>
        <taxon>Cebus</taxon>
    </lineage>
</organism>
<feature type="domain" description="C2H2-type" evidence="15">
    <location>
        <begin position="495"/>
        <end position="522"/>
    </location>
</feature>
<dbReference type="FunFam" id="3.30.160.60:FF:000688">
    <property type="entry name" value="zinc finger protein 197 isoform X1"/>
    <property type="match status" value="1"/>
</dbReference>
<evidence type="ECO:0000256" key="9">
    <source>
        <dbReference type="ARBA" id="ARBA00023125"/>
    </source>
</evidence>
<dbReference type="SUPFAM" id="SSF109640">
    <property type="entry name" value="KRAB domain (Kruppel-associated box)"/>
    <property type="match status" value="1"/>
</dbReference>
<keyword evidence="4" id="KW-0479">Metal-binding</keyword>
<evidence type="ECO:0000256" key="4">
    <source>
        <dbReference type="ARBA" id="ARBA00022723"/>
    </source>
</evidence>
<dbReference type="PROSITE" id="PS50157">
    <property type="entry name" value="ZINC_FINGER_C2H2_2"/>
    <property type="match status" value="12"/>
</dbReference>
<dbReference type="SMART" id="SM00349">
    <property type="entry name" value="KRAB"/>
    <property type="match status" value="1"/>
</dbReference>
<keyword evidence="11" id="KW-0539">Nucleus</keyword>
<evidence type="ECO:0000256" key="1">
    <source>
        <dbReference type="ARBA" id="ARBA00003767"/>
    </source>
</evidence>
<feature type="domain" description="C2H2-type" evidence="15">
    <location>
        <begin position="327"/>
        <end position="354"/>
    </location>
</feature>
<reference evidence="17" key="2">
    <citation type="submission" date="2025-09" db="UniProtKB">
        <authorList>
            <consortium name="Ensembl"/>
        </authorList>
    </citation>
    <scope>IDENTIFICATION</scope>
</reference>
<evidence type="ECO:0000256" key="14">
    <source>
        <dbReference type="SAM" id="MobiDB-lite"/>
    </source>
</evidence>
<dbReference type="Pfam" id="PF00096">
    <property type="entry name" value="zf-C2H2"/>
    <property type="match status" value="12"/>
</dbReference>
<evidence type="ECO:0000256" key="13">
    <source>
        <dbReference type="PROSITE-ProRule" id="PRU00042"/>
    </source>
</evidence>
<name>A0A2K5Q5J5_CEBIM</name>
<dbReference type="InterPro" id="IPR036051">
    <property type="entry name" value="KRAB_dom_sf"/>
</dbReference>
<evidence type="ECO:0000256" key="6">
    <source>
        <dbReference type="ARBA" id="ARBA00022771"/>
    </source>
</evidence>
<dbReference type="OMA" id="WAPLCCC"/>
<dbReference type="InterPro" id="IPR001909">
    <property type="entry name" value="KRAB"/>
</dbReference>
<dbReference type="FunFam" id="3.30.160.60:FF:001961">
    <property type="entry name" value="Zinc finger protein 34"/>
    <property type="match status" value="1"/>
</dbReference>
<evidence type="ECO:0000256" key="8">
    <source>
        <dbReference type="ARBA" id="ARBA00023015"/>
    </source>
</evidence>
<dbReference type="STRING" id="9516.ENSCCAP00000011183"/>
<dbReference type="GO" id="GO:0000978">
    <property type="term" value="F:RNA polymerase II cis-regulatory region sequence-specific DNA binding"/>
    <property type="evidence" value="ECO:0007669"/>
    <property type="project" value="TreeGrafter"/>
</dbReference>
<protein>
    <recommendedName>
        <fullName evidence="12">Zinc finger protein 34</fullName>
    </recommendedName>
</protein>
<keyword evidence="18" id="KW-1185">Reference proteome</keyword>
<feature type="domain" description="C2H2-type" evidence="15">
    <location>
        <begin position="355"/>
        <end position="382"/>
    </location>
</feature>
<dbReference type="Gene3D" id="6.10.140.140">
    <property type="match status" value="1"/>
</dbReference>
<dbReference type="PROSITE" id="PS00028">
    <property type="entry name" value="ZINC_FINGER_C2H2_1"/>
    <property type="match status" value="12"/>
</dbReference>
<evidence type="ECO:0000256" key="5">
    <source>
        <dbReference type="ARBA" id="ARBA00022737"/>
    </source>
</evidence>
<dbReference type="InterPro" id="IPR013087">
    <property type="entry name" value="Znf_C2H2_type"/>
</dbReference>
<dbReference type="GeneTree" id="ENSGT00940000154712"/>
<accession>A0A2K5Q5J5</accession>
<dbReference type="InterPro" id="IPR050752">
    <property type="entry name" value="C2H2-ZF_domain"/>
</dbReference>
<keyword evidence="5" id="KW-0677">Repeat</keyword>
<comment type="similarity">
    <text evidence="3">Belongs to the krueppel C2H2-type zinc-finger protein family.</text>
</comment>
<dbReference type="FunFam" id="3.30.160.60:FF:000737">
    <property type="entry name" value="Zinc finger protein 565"/>
    <property type="match status" value="1"/>
</dbReference>
<dbReference type="AlphaFoldDB" id="A0A2K5Q5J5"/>
<dbReference type="Gene3D" id="3.30.160.60">
    <property type="entry name" value="Classic Zinc Finger"/>
    <property type="match status" value="12"/>
</dbReference>
<evidence type="ECO:0000256" key="2">
    <source>
        <dbReference type="ARBA" id="ARBA00004123"/>
    </source>
</evidence>
<feature type="domain" description="C2H2-type" evidence="15">
    <location>
        <begin position="523"/>
        <end position="550"/>
    </location>
</feature>
<keyword evidence="8" id="KW-0805">Transcription regulation</keyword>
<evidence type="ECO:0000259" key="15">
    <source>
        <dbReference type="PROSITE" id="PS50157"/>
    </source>
</evidence>
<evidence type="ECO:0000313" key="17">
    <source>
        <dbReference type="Ensembl" id="ENSCCAP00000011183.1"/>
    </source>
</evidence>
<keyword evidence="7" id="KW-0862">Zinc</keyword>
<dbReference type="FunFam" id="3.30.160.60:FF:000427">
    <property type="entry name" value="Zinc finger with KRAB and SCAN domains 7"/>
    <property type="match status" value="1"/>
</dbReference>
<keyword evidence="9" id="KW-0238">DNA-binding</keyword>
<sequence length="636" mass="72248">MAALFLSAPSQVSICPPGSCEVFTQGFPDKHCQVSLVWGADRMVGVALGTPCSHLLGCISWLSGRWVRLPTELLPLACFCSPTSPTSPLWTTPGLQQSLSFQTEVTFEDVAVLLSREEWGRLGPAQRGLYRDVMLETYGNLVSLGVGPAGPKPGVISQLERGDEPWVLDVQGTSGREYLRVNSPAVGTSTEYKELTSWETFDEEELGQLKGIFPQGSEPVDASNHARKPEGNLEKLVEQTKPITLTKGESSRESGESLRLVSRPVPDQRPHKCDICEQSFEQRSYLNNHKRVHRSKKTNTIRDSGEIFSANLVVKEDQKIPTGKKLHYCSYCGKTFRYSANLVKHQRLHSEEKPYKCDECGKAFSQSCEFINHRRMHSGEIPYRCDECGKTFNRRPNLMKHQRIHTGEKPYKCGECGKHFSAYSSLIYHQRIHTGEKPYKCNDCGKAFSDGSILIRHRRTHTGEKPFECKECGKGFTQSSNLIQHQRIHTGEKPYKCNECEKAFIQKTKLVEHQRSHTGEKPYECNDCGKVFSQSTHLIQHQRIHTGEKPYKCSECGKAFHNSSRLIHHQRSHHGEKPYKCSDCKKAFSQSTYLIQHRRIHTGEKPYKCSECGKAFRHSSNMCQHQRIHLREDFSM</sequence>
<dbReference type="FunFam" id="3.30.160.60:FF:001025">
    <property type="entry name" value="zinc finger protein 34"/>
    <property type="match status" value="1"/>
</dbReference>
<dbReference type="Pfam" id="PF01352">
    <property type="entry name" value="KRAB"/>
    <property type="match status" value="1"/>
</dbReference>
<keyword evidence="6 13" id="KW-0863">Zinc-finger</keyword>
<feature type="domain" description="C2H2-type" evidence="15">
    <location>
        <begin position="467"/>
        <end position="494"/>
    </location>
</feature>
<dbReference type="SMART" id="SM00355">
    <property type="entry name" value="ZnF_C2H2"/>
    <property type="match status" value="12"/>
</dbReference>
<evidence type="ECO:0000256" key="7">
    <source>
        <dbReference type="ARBA" id="ARBA00022833"/>
    </source>
</evidence>
<feature type="domain" description="C2H2-type" evidence="15">
    <location>
        <begin position="411"/>
        <end position="438"/>
    </location>
</feature>
<evidence type="ECO:0000313" key="18">
    <source>
        <dbReference type="Proteomes" id="UP000233040"/>
    </source>
</evidence>
<dbReference type="PROSITE" id="PS50805">
    <property type="entry name" value="KRAB"/>
    <property type="match status" value="1"/>
</dbReference>
<evidence type="ECO:0000256" key="10">
    <source>
        <dbReference type="ARBA" id="ARBA00023163"/>
    </source>
</evidence>
<dbReference type="GO" id="GO:0008270">
    <property type="term" value="F:zinc ion binding"/>
    <property type="evidence" value="ECO:0007669"/>
    <property type="project" value="UniProtKB-KW"/>
</dbReference>
<dbReference type="Ensembl" id="ENSCCAT00000028584.1">
    <property type="protein sequence ID" value="ENSCCAP00000011183.1"/>
    <property type="gene ID" value="ENSCCAG00000023353.1"/>
</dbReference>
<dbReference type="FunFam" id="3.30.160.60:FF:000016">
    <property type="entry name" value="zinc finger protein 37 homolog"/>
    <property type="match status" value="1"/>
</dbReference>
<dbReference type="FunFam" id="3.30.160.60:FF:000730">
    <property type="entry name" value="zinc finger protein 34 isoform X1"/>
    <property type="match status" value="2"/>
</dbReference>
<evidence type="ECO:0000256" key="3">
    <source>
        <dbReference type="ARBA" id="ARBA00006991"/>
    </source>
</evidence>
<feature type="domain" description="C2H2-type" evidence="15">
    <location>
        <begin position="439"/>
        <end position="466"/>
    </location>
</feature>
<feature type="region of interest" description="Disordered" evidence="14">
    <location>
        <begin position="214"/>
        <end position="233"/>
    </location>
</feature>
<feature type="domain" description="C2H2-type" evidence="15">
    <location>
        <begin position="271"/>
        <end position="298"/>
    </location>
</feature>
<evidence type="ECO:0000256" key="11">
    <source>
        <dbReference type="ARBA" id="ARBA00023242"/>
    </source>
</evidence>
<dbReference type="PANTHER" id="PTHR24384:SF246">
    <property type="entry name" value="GENE, 19965-RELATED"/>
    <property type="match status" value="1"/>
</dbReference>
<dbReference type="PANTHER" id="PTHR24384">
    <property type="entry name" value="FINGER PUTATIVE TRANSCRIPTION FACTOR FAMILY-RELATED"/>
    <property type="match status" value="1"/>
</dbReference>
<evidence type="ECO:0000259" key="16">
    <source>
        <dbReference type="PROSITE" id="PS50805"/>
    </source>
</evidence>
<dbReference type="FunFam" id="3.30.160.60:FF:000023">
    <property type="entry name" value="zinc finger protein 37 homolog"/>
    <property type="match status" value="1"/>
</dbReference>
<dbReference type="GO" id="GO:0005634">
    <property type="term" value="C:nucleus"/>
    <property type="evidence" value="ECO:0007669"/>
    <property type="project" value="UniProtKB-SubCell"/>
</dbReference>
<dbReference type="FunFam" id="3.30.160.60:FF:002343">
    <property type="entry name" value="Zinc finger protein 33A"/>
    <property type="match status" value="2"/>
</dbReference>
<dbReference type="CDD" id="cd07765">
    <property type="entry name" value="KRAB_A-box"/>
    <property type="match status" value="1"/>
</dbReference>
<feature type="domain" description="C2H2-type" evidence="15">
    <location>
        <begin position="383"/>
        <end position="410"/>
    </location>
</feature>
<comment type="function">
    <text evidence="1">May be involved in transcriptional regulation.</text>
</comment>
<keyword evidence="10" id="KW-0804">Transcription</keyword>
<dbReference type="FunFam" id="3.30.160.60:FF:004399">
    <property type="match status" value="1"/>
</dbReference>
<feature type="region of interest" description="Disordered" evidence="14">
    <location>
        <begin position="242"/>
        <end position="266"/>
    </location>
</feature>